<accession>A0A9W6GPA2</accession>
<keyword evidence="2" id="KW-0812">Transmembrane</keyword>
<dbReference type="Proteomes" id="UP001144471">
    <property type="component" value="Unassembled WGS sequence"/>
</dbReference>
<evidence type="ECO:0000313" key="4">
    <source>
        <dbReference type="Proteomes" id="UP001144471"/>
    </source>
</evidence>
<keyword evidence="2" id="KW-0472">Membrane</keyword>
<evidence type="ECO:0000256" key="2">
    <source>
        <dbReference type="SAM" id="Phobius"/>
    </source>
</evidence>
<reference evidence="3" key="1">
    <citation type="submission" date="2022-12" db="EMBL/GenBank/DDBJ databases">
        <title>Reference genome sequencing for broad-spectrum identification of bacterial and archaeal isolates by mass spectrometry.</title>
        <authorList>
            <person name="Sekiguchi Y."/>
            <person name="Tourlousse D.M."/>
        </authorList>
    </citation>
    <scope>NUCLEOTIDE SEQUENCE</scope>
    <source>
        <strain evidence="3">10succ1</strain>
    </source>
</reference>
<keyword evidence="4" id="KW-1185">Reference proteome</keyword>
<dbReference type="AlphaFoldDB" id="A0A9W6GPA2"/>
<comment type="caution">
    <text evidence="3">The sequence shown here is derived from an EMBL/GenBank/DDBJ whole genome shotgun (WGS) entry which is preliminary data.</text>
</comment>
<evidence type="ECO:0000313" key="3">
    <source>
        <dbReference type="EMBL" id="GLI57660.1"/>
    </source>
</evidence>
<organism evidence="3 4">
    <name type="scientific">Propionigenium maris DSM 9537</name>
    <dbReference type="NCBI Taxonomy" id="1123000"/>
    <lineage>
        <taxon>Bacteria</taxon>
        <taxon>Fusobacteriati</taxon>
        <taxon>Fusobacteriota</taxon>
        <taxon>Fusobacteriia</taxon>
        <taxon>Fusobacteriales</taxon>
        <taxon>Fusobacteriaceae</taxon>
        <taxon>Propionigenium</taxon>
    </lineage>
</organism>
<keyword evidence="2" id="KW-1133">Transmembrane helix</keyword>
<gene>
    <name evidence="3" type="ORF">PM10SUCC1_31740</name>
</gene>
<evidence type="ECO:0000256" key="1">
    <source>
        <dbReference type="SAM" id="Coils"/>
    </source>
</evidence>
<dbReference type="EMBL" id="BSDY01000022">
    <property type="protein sequence ID" value="GLI57660.1"/>
    <property type="molecule type" value="Genomic_DNA"/>
</dbReference>
<keyword evidence="1" id="KW-0175">Coiled coil</keyword>
<dbReference type="RefSeq" id="WP_281837337.1">
    <property type="nucleotide sequence ID" value="NZ_BSDY01000022.1"/>
</dbReference>
<sequence>MELFGKEIAIDLDDRQQELGFYIVTALVVLLITHLFIVRPIVTIRRNQKVYEAEVAKHEGVTTKLLAAEDKLQLQVAKYEEQKESYDELKVKLDNASVQNNAILKEVVQKIVDYLGVRVLSIGAMETSGNVVEGAYEKKYIPYSLEGTGRNISNLFYYLENSEWLLTLKGSVVDITRGGSGEDERVKTTFKLGAYYPRSSGEVSKDGEESK</sequence>
<name>A0A9W6GPA2_9FUSO</name>
<protein>
    <submittedName>
        <fullName evidence="3">Uncharacterized protein</fullName>
    </submittedName>
</protein>
<feature type="transmembrane region" description="Helical" evidence="2">
    <location>
        <begin position="20"/>
        <end position="38"/>
    </location>
</feature>
<feature type="coiled-coil region" evidence="1">
    <location>
        <begin position="69"/>
        <end position="106"/>
    </location>
</feature>
<proteinExistence type="predicted"/>